<gene>
    <name evidence="1" type="ORF">Tco_0974281</name>
</gene>
<reference evidence="1" key="1">
    <citation type="journal article" date="2022" name="Int. J. Mol. Sci.">
        <title>Draft Genome of Tanacetum Coccineum: Genomic Comparison of Closely Related Tanacetum-Family Plants.</title>
        <authorList>
            <person name="Yamashiro T."/>
            <person name="Shiraishi A."/>
            <person name="Nakayama K."/>
            <person name="Satake H."/>
        </authorList>
    </citation>
    <scope>NUCLEOTIDE SEQUENCE</scope>
</reference>
<proteinExistence type="predicted"/>
<reference evidence="1" key="2">
    <citation type="submission" date="2022-01" db="EMBL/GenBank/DDBJ databases">
        <authorList>
            <person name="Yamashiro T."/>
            <person name="Shiraishi A."/>
            <person name="Satake H."/>
            <person name="Nakayama K."/>
        </authorList>
    </citation>
    <scope>NUCLEOTIDE SEQUENCE</scope>
</reference>
<comment type="caution">
    <text evidence="1">The sequence shown here is derived from an EMBL/GenBank/DDBJ whole genome shotgun (WGS) entry which is preliminary data.</text>
</comment>
<keyword evidence="2" id="KW-1185">Reference proteome</keyword>
<protein>
    <submittedName>
        <fullName evidence="1">Uncharacterized protein</fullName>
    </submittedName>
</protein>
<accession>A0ABQ5EB48</accession>
<sequence length="85" mass="9161">MPRESVAVTCGGDSGEMMMVMMMDEYDYDDDGCDGGGDVESTGVLPLGKVRRKSFPTSAAMWWSGERAGGVGAGKFMRRERGLVE</sequence>
<name>A0ABQ5EB48_9ASTR</name>
<dbReference type="EMBL" id="BQNB010016127">
    <property type="protein sequence ID" value="GJT48124.1"/>
    <property type="molecule type" value="Genomic_DNA"/>
</dbReference>
<evidence type="ECO:0000313" key="1">
    <source>
        <dbReference type="EMBL" id="GJT48124.1"/>
    </source>
</evidence>
<organism evidence="1 2">
    <name type="scientific">Tanacetum coccineum</name>
    <dbReference type="NCBI Taxonomy" id="301880"/>
    <lineage>
        <taxon>Eukaryota</taxon>
        <taxon>Viridiplantae</taxon>
        <taxon>Streptophyta</taxon>
        <taxon>Embryophyta</taxon>
        <taxon>Tracheophyta</taxon>
        <taxon>Spermatophyta</taxon>
        <taxon>Magnoliopsida</taxon>
        <taxon>eudicotyledons</taxon>
        <taxon>Gunneridae</taxon>
        <taxon>Pentapetalae</taxon>
        <taxon>asterids</taxon>
        <taxon>campanulids</taxon>
        <taxon>Asterales</taxon>
        <taxon>Asteraceae</taxon>
        <taxon>Asteroideae</taxon>
        <taxon>Anthemideae</taxon>
        <taxon>Anthemidinae</taxon>
        <taxon>Tanacetum</taxon>
    </lineage>
</organism>
<dbReference type="Proteomes" id="UP001151760">
    <property type="component" value="Unassembled WGS sequence"/>
</dbReference>
<evidence type="ECO:0000313" key="2">
    <source>
        <dbReference type="Proteomes" id="UP001151760"/>
    </source>
</evidence>